<proteinExistence type="predicted"/>
<evidence type="ECO:0000313" key="2">
    <source>
        <dbReference type="Proteomes" id="UP000698242"/>
    </source>
</evidence>
<comment type="caution">
    <text evidence="1">The sequence shown here is derived from an EMBL/GenBank/DDBJ whole genome shotgun (WGS) entry which is preliminary data.</text>
</comment>
<sequence length="83" mass="9251">MFITFVGDENKIAVLYVSDEDRSGLGQAQKILGTVSEQNARKRIVFRRGVYPNPDGDDLTNEVFRFNSARGGDGNKAFVNIVR</sequence>
<evidence type="ECO:0000313" key="1">
    <source>
        <dbReference type="EMBL" id="KAF0674887.1"/>
    </source>
</evidence>
<dbReference type="AlphaFoldDB" id="A0A921NP24"/>
<dbReference type="EMBL" id="APKE01000034">
    <property type="protein sequence ID" value="KAF0674887.1"/>
    <property type="molecule type" value="Genomic_DNA"/>
</dbReference>
<accession>A0A921NP24</accession>
<name>A0A921NP24_9RHOB</name>
<organism evidence="1 2">
    <name type="scientific">Profundibacterium mesophilum KAUST100406-0324</name>
    <dbReference type="NCBI Taxonomy" id="1037889"/>
    <lineage>
        <taxon>Bacteria</taxon>
        <taxon>Pseudomonadati</taxon>
        <taxon>Pseudomonadota</taxon>
        <taxon>Alphaproteobacteria</taxon>
        <taxon>Rhodobacterales</taxon>
        <taxon>Roseobacteraceae</taxon>
        <taxon>Profundibacterium</taxon>
    </lineage>
</organism>
<dbReference type="Proteomes" id="UP000698242">
    <property type="component" value="Unassembled WGS sequence"/>
</dbReference>
<gene>
    <name evidence="1" type="ORF">PMES_02769</name>
</gene>
<keyword evidence="2" id="KW-1185">Reference proteome</keyword>
<reference evidence="1" key="1">
    <citation type="submission" date="2013-03" db="EMBL/GenBank/DDBJ databases">
        <title>Genome Sequence of the Profundibacterium mesophilum strain KAUST100406-0324T from Red Sea, a novel genus in the family Rhodobacteraceae.</title>
        <authorList>
            <person name="Essack M."/>
            <person name="Alam I."/>
            <person name="Lafi F."/>
            <person name="Alawi W."/>
            <person name="Kamanu F."/>
            <person name="Al-Suwailem A."/>
            <person name="Lee O.O."/>
            <person name="Xu Y."/>
            <person name="Bajic V."/>
            <person name="Qian P.-Y."/>
            <person name="Archer J."/>
        </authorList>
    </citation>
    <scope>NUCLEOTIDE SEQUENCE</scope>
    <source>
        <strain evidence="1">KAUST100406-0324</strain>
    </source>
</reference>
<protein>
    <submittedName>
        <fullName evidence="1">Uncharacterized protein</fullName>
    </submittedName>
</protein>